<feature type="region of interest" description="Disordered" evidence="1">
    <location>
        <begin position="81"/>
        <end position="135"/>
    </location>
</feature>
<organism evidence="2 3">
    <name type="scientific">Zea mays</name>
    <name type="common">Maize</name>
    <dbReference type="NCBI Taxonomy" id="4577"/>
    <lineage>
        <taxon>Eukaryota</taxon>
        <taxon>Viridiplantae</taxon>
        <taxon>Streptophyta</taxon>
        <taxon>Embryophyta</taxon>
        <taxon>Tracheophyta</taxon>
        <taxon>Spermatophyta</taxon>
        <taxon>Magnoliopsida</taxon>
        <taxon>Liliopsida</taxon>
        <taxon>Poales</taxon>
        <taxon>Poaceae</taxon>
        <taxon>PACMAD clade</taxon>
        <taxon>Panicoideae</taxon>
        <taxon>Andropogonodae</taxon>
        <taxon>Andropogoneae</taxon>
        <taxon>Tripsacinae</taxon>
        <taxon>Zea</taxon>
    </lineage>
</organism>
<sequence length="135" mass="15024">MLLEGNNDQGDENMQIEENINVGLMQHLEQSIPDPAYDDYLARKRHSYWADIFPCNLDFVTVPKKIIKKLGDEFCKVDPSKLNLDARNSSKTTSNAIQRPSASSNNRNEELRAPEDQLDDSNAADDAGSSTPAGK</sequence>
<evidence type="ECO:0000313" key="2">
    <source>
        <dbReference type="EnsemblPlants" id="Zm00001eb326160_P001"/>
    </source>
</evidence>
<dbReference type="EnsemblPlants" id="Zm00001eb326160_T001">
    <property type="protein sequence ID" value="Zm00001eb326160_P001"/>
    <property type="gene ID" value="Zm00001eb326160"/>
</dbReference>
<reference evidence="2" key="3">
    <citation type="submission" date="2021-05" db="UniProtKB">
        <authorList>
            <consortium name="EnsemblPlants"/>
        </authorList>
    </citation>
    <scope>IDENTIFICATION</scope>
    <source>
        <strain evidence="2">cv. B73</strain>
    </source>
</reference>
<dbReference type="Gramene" id="Zm00001eb326160_T001">
    <property type="protein sequence ID" value="Zm00001eb326160_P001"/>
    <property type="gene ID" value="Zm00001eb326160"/>
</dbReference>
<evidence type="ECO:0000256" key="1">
    <source>
        <dbReference type="SAM" id="MobiDB-lite"/>
    </source>
</evidence>
<protein>
    <submittedName>
        <fullName evidence="2">Uncharacterized protein</fullName>
    </submittedName>
</protein>
<feature type="compositionally biased region" description="Polar residues" evidence="1">
    <location>
        <begin position="86"/>
        <end position="106"/>
    </location>
</feature>
<feature type="compositionally biased region" description="Low complexity" evidence="1">
    <location>
        <begin position="124"/>
        <end position="135"/>
    </location>
</feature>
<dbReference type="InParanoid" id="A0A804QGL2"/>
<reference evidence="2" key="2">
    <citation type="submission" date="2019-07" db="EMBL/GenBank/DDBJ databases">
        <authorList>
            <person name="Seetharam A."/>
            <person name="Woodhouse M."/>
            <person name="Cannon E."/>
        </authorList>
    </citation>
    <scope>NUCLEOTIDE SEQUENCE [LARGE SCALE GENOMIC DNA]</scope>
    <source>
        <strain evidence="2">cv. B73</strain>
    </source>
</reference>
<accession>A0A804QGL2</accession>
<name>A0A804QGL2_MAIZE</name>
<keyword evidence="3" id="KW-1185">Reference proteome</keyword>
<dbReference type="AlphaFoldDB" id="A0A804QGL2"/>
<reference evidence="3" key="1">
    <citation type="submission" date="2015-12" db="EMBL/GenBank/DDBJ databases">
        <title>Update maize B73 reference genome by single molecule sequencing technologies.</title>
        <authorList>
            <consortium name="Maize Genome Sequencing Project"/>
            <person name="Ware D."/>
        </authorList>
    </citation>
    <scope>NUCLEOTIDE SEQUENCE [LARGE SCALE GENOMIC DNA]</scope>
    <source>
        <strain evidence="3">cv. B73</strain>
    </source>
</reference>
<dbReference type="Proteomes" id="UP000007305">
    <property type="component" value="Chromosome 7"/>
</dbReference>
<proteinExistence type="predicted"/>
<evidence type="ECO:0000313" key="3">
    <source>
        <dbReference type="Proteomes" id="UP000007305"/>
    </source>
</evidence>